<sequence>MHYIESDGVLASLADRLIIEFDEYGLCFNPGQTVEIQDA</sequence>
<dbReference type="EMBL" id="UINC01052451">
    <property type="protein sequence ID" value="SVB67794.1"/>
    <property type="molecule type" value="Genomic_DNA"/>
</dbReference>
<accession>A0A382FZG0</accession>
<proteinExistence type="predicted"/>
<dbReference type="AlphaFoldDB" id="A0A382FZG0"/>
<organism evidence="1">
    <name type="scientific">marine metagenome</name>
    <dbReference type="NCBI Taxonomy" id="408172"/>
    <lineage>
        <taxon>unclassified sequences</taxon>
        <taxon>metagenomes</taxon>
        <taxon>ecological metagenomes</taxon>
    </lineage>
</organism>
<protein>
    <submittedName>
        <fullName evidence="1">Uncharacterized protein</fullName>
    </submittedName>
</protein>
<gene>
    <name evidence="1" type="ORF">METZ01_LOCUS220648</name>
</gene>
<name>A0A382FZG0_9ZZZZ</name>
<evidence type="ECO:0000313" key="1">
    <source>
        <dbReference type="EMBL" id="SVB67794.1"/>
    </source>
</evidence>
<reference evidence="1" key="1">
    <citation type="submission" date="2018-05" db="EMBL/GenBank/DDBJ databases">
        <authorList>
            <person name="Lanie J.A."/>
            <person name="Ng W.-L."/>
            <person name="Kazmierczak K.M."/>
            <person name="Andrzejewski T.M."/>
            <person name="Davidsen T.M."/>
            <person name="Wayne K.J."/>
            <person name="Tettelin H."/>
            <person name="Glass J.I."/>
            <person name="Rusch D."/>
            <person name="Podicherti R."/>
            <person name="Tsui H.-C.T."/>
            <person name="Winkler M.E."/>
        </authorList>
    </citation>
    <scope>NUCLEOTIDE SEQUENCE</scope>
</reference>